<reference evidence="2 3" key="1">
    <citation type="submission" date="2024-02" db="EMBL/GenBank/DDBJ databases">
        <title>High-quality chromosome-scale genome assembly of Pensacola bahiagrass (Paspalum notatum Flugge var. saurae).</title>
        <authorList>
            <person name="Vega J.M."/>
            <person name="Podio M."/>
            <person name="Orjuela J."/>
            <person name="Siena L.A."/>
            <person name="Pessino S.C."/>
            <person name="Combes M.C."/>
            <person name="Mariac C."/>
            <person name="Albertini E."/>
            <person name="Pupilli F."/>
            <person name="Ortiz J.P.A."/>
            <person name="Leblanc O."/>
        </authorList>
    </citation>
    <scope>NUCLEOTIDE SEQUENCE [LARGE SCALE GENOMIC DNA]</scope>
    <source>
        <strain evidence="2">R1</strain>
        <tissue evidence="2">Leaf</tissue>
    </source>
</reference>
<feature type="domain" description="Reverse transcriptase Ty1/copia-type" evidence="1">
    <location>
        <begin position="157"/>
        <end position="274"/>
    </location>
</feature>
<dbReference type="PANTHER" id="PTHR11439">
    <property type="entry name" value="GAG-POL-RELATED RETROTRANSPOSON"/>
    <property type="match status" value="1"/>
</dbReference>
<protein>
    <recommendedName>
        <fullName evidence="1">Reverse transcriptase Ty1/copia-type domain-containing protein</fullName>
    </recommendedName>
</protein>
<dbReference type="EMBL" id="CP144747">
    <property type="protein sequence ID" value="WVZ64198.1"/>
    <property type="molecule type" value="Genomic_DNA"/>
</dbReference>
<dbReference type="SUPFAM" id="SSF56672">
    <property type="entry name" value="DNA/RNA polymerases"/>
    <property type="match status" value="1"/>
</dbReference>
<evidence type="ECO:0000313" key="3">
    <source>
        <dbReference type="Proteomes" id="UP001341281"/>
    </source>
</evidence>
<evidence type="ECO:0000259" key="1">
    <source>
        <dbReference type="Pfam" id="PF07727"/>
    </source>
</evidence>
<dbReference type="InterPro" id="IPR043502">
    <property type="entry name" value="DNA/RNA_pol_sf"/>
</dbReference>
<dbReference type="CDD" id="cd09272">
    <property type="entry name" value="RNase_HI_RT_Ty1"/>
    <property type="match status" value="1"/>
</dbReference>
<gene>
    <name evidence="2" type="ORF">U9M48_013759</name>
</gene>
<organism evidence="2 3">
    <name type="scientific">Paspalum notatum var. saurae</name>
    <dbReference type="NCBI Taxonomy" id="547442"/>
    <lineage>
        <taxon>Eukaryota</taxon>
        <taxon>Viridiplantae</taxon>
        <taxon>Streptophyta</taxon>
        <taxon>Embryophyta</taxon>
        <taxon>Tracheophyta</taxon>
        <taxon>Spermatophyta</taxon>
        <taxon>Magnoliopsida</taxon>
        <taxon>Liliopsida</taxon>
        <taxon>Poales</taxon>
        <taxon>Poaceae</taxon>
        <taxon>PACMAD clade</taxon>
        <taxon>Panicoideae</taxon>
        <taxon>Andropogonodae</taxon>
        <taxon>Paspaleae</taxon>
        <taxon>Paspalinae</taxon>
        <taxon>Paspalum</taxon>
    </lineage>
</organism>
<dbReference type="Proteomes" id="UP001341281">
    <property type="component" value="Chromosome 03"/>
</dbReference>
<feature type="domain" description="Reverse transcriptase Ty1/copia-type" evidence="1">
    <location>
        <begin position="67"/>
        <end position="156"/>
    </location>
</feature>
<keyword evidence="3" id="KW-1185">Reference proteome</keyword>
<proteinExistence type="predicted"/>
<dbReference type="PANTHER" id="PTHR11439:SF463">
    <property type="entry name" value="REVERSE TRANSCRIPTASE TY1_COPIA-TYPE DOMAIN-CONTAINING PROTEIN"/>
    <property type="match status" value="1"/>
</dbReference>
<accession>A0AAQ3WJU8</accession>
<dbReference type="AlphaFoldDB" id="A0AAQ3WJU8"/>
<sequence length="546" mass="61261">MVQRDHPSKNIISGLNERVTRSRSTSLAHFAHSAFVASFEPHDVGHALSDANWVNAMHEELENFERNQVWVLVEPPPHCNPIGTKWVFKNKQGEDGVVVRNKARLVAQDYEEPFAPVARLEAIRILLAFAASKGFKLFQMDVKSAFLNGFIEEEVYKALYGLKQAPRAWYERLKKFLVGQGFQMGSVDKTLFLLKHGKNLLIVQIYMDDIIFGGSSHALCSKFSKQMSREFEMSMMGELQQTPQGTFVHQSKYTRDLLRKFEMADASPQMTPMSTSTALDADEDGNEVDQKVYRGMIGSLLYLTATRPDIQFAVGMCARFQASPRESHRIAIKRILRYIKFTPEFGLWYSADSSLSLLGFSDSDHAGCRIDRKSTSGTCQFLGTSLVSWSSRKQSSVATSTCEVEYVAAVSCCSQILWMLAILRDYGLTYGRIPILCDSSSAISVARNPVLHSRTKHIDVRYHFLRDNYGKGMIDIVKMASENQMADILTKPLDLETFARLRGELAVSSLCLFLEELVVGQGVDKALIKGETEGLKCTDSGLSSWL</sequence>
<dbReference type="Pfam" id="PF07727">
    <property type="entry name" value="RVT_2"/>
    <property type="match status" value="2"/>
</dbReference>
<evidence type="ECO:0000313" key="2">
    <source>
        <dbReference type="EMBL" id="WVZ64198.1"/>
    </source>
</evidence>
<name>A0AAQ3WJU8_PASNO</name>
<dbReference type="InterPro" id="IPR013103">
    <property type="entry name" value="RVT_2"/>
</dbReference>